<dbReference type="EMBL" id="AP017313">
    <property type="protein sequence ID" value="BAU55299.1"/>
    <property type="molecule type" value="Genomic_DNA"/>
</dbReference>
<evidence type="ECO:0000256" key="3">
    <source>
        <dbReference type="ARBA" id="ARBA00023125"/>
    </source>
</evidence>
<protein>
    <submittedName>
        <fullName evidence="5">Transposase DDE domain protein</fullName>
    </submittedName>
</protein>
<dbReference type="InterPro" id="IPR047952">
    <property type="entry name" value="Transpos_IS4"/>
</dbReference>
<gene>
    <name evidence="5" type="ORF">MgSA37_03480</name>
</gene>
<name>A0A0X8X8D4_9SPHI</name>
<dbReference type="Pfam" id="PF01609">
    <property type="entry name" value="DDE_Tnp_1"/>
    <property type="match status" value="1"/>
</dbReference>
<dbReference type="GO" id="GO:0004803">
    <property type="term" value="F:transposase activity"/>
    <property type="evidence" value="ECO:0007669"/>
    <property type="project" value="InterPro"/>
</dbReference>
<evidence type="ECO:0000313" key="5">
    <source>
        <dbReference type="EMBL" id="BAU55299.1"/>
    </source>
</evidence>
<keyword evidence="2" id="KW-0815">Transposition</keyword>
<dbReference type="GO" id="GO:0006313">
    <property type="term" value="P:DNA transposition"/>
    <property type="evidence" value="ECO:0007669"/>
    <property type="project" value="InterPro"/>
</dbReference>
<dbReference type="InterPro" id="IPR025399">
    <property type="entry name" value="DUF4372"/>
</dbReference>
<dbReference type="OrthoDB" id="7327264at2"/>
<evidence type="ECO:0000313" key="6">
    <source>
        <dbReference type="Proteomes" id="UP000218263"/>
    </source>
</evidence>
<evidence type="ECO:0000256" key="4">
    <source>
        <dbReference type="ARBA" id="ARBA00023172"/>
    </source>
</evidence>
<dbReference type="GO" id="GO:0003677">
    <property type="term" value="F:DNA binding"/>
    <property type="evidence" value="ECO:0007669"/>
    <property type="project" value="UniProtKB-KW"/>
</dbReference>
<comment type="similarity">
    <text evidence="1">Belongs to the transposase 11 family.</text>
</comment>
<dbReference type="Proteomes" id="UP000218263">
    <property type="component" value="Chromosome"/>
</dbReference>
<dbReference type="PANTHER" id="PTHR33258:SF1">
    <property type="entry name" value="TRANSPOSASE INSL FOR INSERTION SEQUENCE ELEMENT IS186A-RELATED"/>
    <property type="match status" value="1"/>
</dbReference>
<dbReference type="SUPFAM" id="SSF53098">
    <property type="entry name" value="Ribonuclease H-like"/>
    <property type="match status" value="1"/>
</dbReference>
<dbReference type="InterPro" id="IPR012337">
    <property type="entry name" value="RNaseH-like_sf"/>
</dbReference>
<keyword evidence="6" id="KW-1185">Reference proteome</keyword>
<dbReference type="RefSeq" id="WP_096353556.1">
    <property type="nucleotide sequence ID" value="NZ_AP017313.1"/>
</dbReference>
<reference evidence="5 6" key="1">
    <citation type="submission" date="2015-12" db="EMBL/GenBank/DDBJ databases">
        <title>Genome sequence of Mucilaginibacter gotjawali.</title>
        <authorList>
            <person name="Lee J.S."/>
            <person name="Lee K.C."/>
            <person name="Kim K.K."/>
            <person name="Lee B.W."/>
        </authorList>
    </citation>
    <scope>NUCLEOTIDE SEQUENCE [LARGE SCALE GENOMIC DNA]</scope>
    <source>
        <strain evidence="5 6">SA3-7</strain>
    </source>
</reference>
<dbReference type="KEGG" id="mgot:MgSA37_03480"/>
<dbReference type="NCBIfam" id="NF033592">
    <property type="entry name" value="transpos_IS4_1"/>
    <property type="match status" value="1"/>
</dbReference>
<dbReference type="Pfam" id="PF14294">
    <property type="entry name" value="DUF4372"/>
    <property type="match status" value="1"/>
</dbReference>
<organism evidence="5 6">
    <name type="scientific">Mucilaginibacter gotjawali</name>
    <dbReference type="NCBI Taxonomy" id="1550579"/>
    <lineage>
        <taxon>Bacteria</taxon>
        <taxon>Pseudomonadati</taxon>
        <taxon>Bacteroidota</taxon>
        <taxon>Sphingobacteriia</taxon>
        <taxon>Sphingobacteriales</taxon>
        <taxon>Sphingobacteriaceae</taxon>
        <taxon>Mucilaginibacter</taxon>
    </lineage>
</organism>
<proteinExistence type="inferred from homology"/>
<keyword evidence="4" id="KW-0233">DNA recombination</keyword>
<dbReference type="PANTHER" id="PTHR33258">
    <property type="entry name" value="TRANSPOSASE INSL FOR INSERTION SEQUENCE ELEMENT IS186A-RELATED"/>
    <property type="match status" value="1"/>
</dbReference>
<keyword evidence="3" id="KW-0238">DNA-binding</keyword>
<evidence type="ECO:0000256" key="1">
    <source>
        <dbReference type="ARBA" id="ARBA00010075"/>
    </source>
</evidence>
<dbReference type="InterPro" id="IPR002559">
    <property type="entry name" value="Transposase_11"/>
</dbReference>
<sequence>MSKSTFFTGQPVFNQLLSNISRSTVTTLAKKHNADHYCKKFKAFDHLVTMLFCCFHHCTSLRELITGMQANAHRLHHLGMKHTPRRSTLADANERRTADFFQDMYHKLFRHHFGVLPDSLPKGRIRDNIFIVDSTTITLFSDVFKACGNANANGRKKGGVKAHILIRAKDDMPHFVHITEAAVNDKTIMPKLSLPKGSILVMDKGYNSYLPMANWTKQGVTWVTRLNKRARWECVEERPVDEKMAASGVRRDRYILLGNPEKAKKVPLQPARLITYYDEKTGKEFEFLTNNKELAL</sequence>
<accession>A0A0X8X8D4</accession>
<evidence type="ECO:0000256" key="2">
    <source>
        <dbReference type="ARBA" id="ARBA00022578"/>
    </source>
</evidence>
<dbReference type="AlphaFoldDB" id="A0A0X8X8D4"/>